<keyword evidence="1" id="KW-0732">Signal</keyword>
<dbReference type="EMBL" id="BAEQ01000053">
    <property type="protein sequence ID" value="GAC30137.1"/>
    <property type="molecule type" value="Genomic_DNA"/>
</dbReference>
<evidence type="ECO:0000313" key="3">
    <source>
        <dbReference type="Proteomes" id="UP000006251"/>
    </source>
</evidence>
<name>K6ZIF6_9ALTE</name>
<dbReference type="RefSeq" id="WP_006013924.1">
    <property type="nucleotide sequence ID" value="NZ_BAEQ01000053.1"/>
</dbReference>
<protein>
    <recommendedName>
        <fullName evidence="4">DUF4402 domain-containing protein</fullName>
    </recommendedName>
</protein>
<keyword evidence="3" id="KW-1185">Reference proteome</keyword>
<gene>
    <name evidence="2" type="ORF">GPAL_3289</name>
</gene>
<accession>K6ZIF6</accession>
<reference evidence="3" key="1">
    <citation type="journal article" date="2014" name="Environ. Microbiol.">
        <title>Comparative genomics of the marine bacterial genus Glaciecola reveals the high degree of genomic diversity and genomic characteristic for cold adaptation.</title>
        <authorList>
            <person name="Qin Q.L."/>
            <person name="Xie B.B."/>
            <person name="Yu Y."/>
            <person name="Shu Y.L."/>
            <person name="Rong J.C."/>
            <person name="Zhang Y.J."/>
            <person name="Zhao D.L."/>
            <person name="Chen X.L."/>
            <person name="Zhang X.Y."/>
            <person name="Chen B."/>
            <person name="Zhou B.C."/>
            <person name="Zhang Y.Z."/>
        </authorList>
    </citation>
    <scope>NUCLEOTIDE SEQUENCE [LARGE SCALE GENOMIC DNA]</scope>
    <source>
        <strain evidence="3">ACAM 615</strain>
    </source>
</reference>
<evidence type="ECO:0000256" key="1">
    <source>
        <dbReference type="SAM" id="SignalP"/>
    </source>
</evidence>
<comment type="caution">
    <text evidence="2">The sequence shown here is derived from an EMBL/GenBank/DDBJ whole genome shotgun (WGS) entry which is preliminary data.</text>
</comment>
<sequence length="157" mass="17096">MAIARFCFLLLILMSASNSFGQTPLLEEITKVDFGTVAIVNNDSPRRIILDRAGNYQVGTGIYILRRGQAGLYRISGFAGNVRLFITVTASQGSTTTEDFSPEQFTIISYDHSESVTTNGLGVTEFLVGGIIETSGSGTTNFRDTTYTTQLRVSIDF</sequence>
<evidence type="ECO:0008006" key="4">
    <source>
        <dbReference type="Google" id="ProtNLM"/>
    </source>
</evidence>
<dbReference type="AlphaFoldDB" id="K6ZIF6"/>
<evidence type="ECO:0000313" key="2">
    <source>
        <dbReference type="EMBL" id="GAC30137.1"/>
    </source>
</evidence>
<dbReference type="Proteomes" id="UP000006251">
    <property type="component" value="Unassembled WGS sequence"/>
</dbReference>
<organism evidence="2 3">
    <name type="scientific">Brumicola pallidula DSM 14239 = ACAM 615</name>
    <dbReference type="NCBI Taxonomy" id="1121922"/>
    <lineage>
        <taxon>Bacteria</taxon>
        <taxon>Pseudomonadati</taxon>
        <taxon>Pseudomonadota</taxon>
        <taxon>Gammaproteobacteria</taxon>
        <taxon>Alteromonadales</taxon>
        <taxon>Alteromonadaceae</taxon>
        <taxon>Brumicola</taxon>
    </lineage>
</organism>
<proteinExistence type="predicted"/>
<dbReference type="STRING" id="1121922.GCA_000428905_01005"/>
<feature type="signal peptide" evidence="1">
    <location>
        <begin position="1"/>
        <end position="21"/>
    </location>
</feature>
<feature type="chain" id="PRO_5003900935" description="DUF4402 domain-containing protein" evidence="1">
    <location>
        <begin position="22"/>
        <end position="157"/>
    </location>
</feature>